<dbReference type="InterPro" id="IPR006094">
    <property type="entry name" value="Oxid_FAD_bind_N"/>
</dbReference>
<dbReference type="Pfam" id="PF01565">
    <property type="entry name" value="FAD_binding_4"/>
    <property type="match status" value="1"/>
</dbReference>
<evidence type="ECO:0000313" key="8">
    <source>
        <dbReference type="Proteomes" id="UP000297299"/>
    </source>
</evidence>
<keyword evidence="8" id="KW-1185">Reference proteome</keyword>
<dbReference type="PANTHER" id="PTHR42973">
    <property type="entry name" value="BINDING OXIDOREDUCTASE, PUTATIVE (AFU_ORTHOLOGUE AFUA_1G17690)-RELATED"/>
    <property type="match status" value="1"/>
</dbReference>
<sequence length="550" mass="60667">MMFSPLLSLLLSYAFTFTCVIAASPDRSEQQPITYGDLLEDSSCHQTCIALQQTLLETYYGSIPPYFTSTYYSFQQASVIPACVIRPQTSSEVSSAMKIIGKSECHFAIKSGGHNMNEGFSNVEGGITIDLARMKDIEISEDEAIVKVGAGCRWGEIYEVVEQRGLMVVGGRDSTVGVGGFLLGGGISFLSQRYGWGSDNVRNFEIVLSNGTIANANAHDNPDLYWALRGGGNNFGIVTRFDLQTYPQGPAWGGQNFYLFSDISTQRNTLSILPRPFLPLSLHSLTIPLTNFLLKTACLLSYCTTTSTFLNAIQDLVTNQTSDTSSQFYGSIGYLAQYDLFAGLTCLTNSNGVANPSALEEVRKLGAYSTNRNASMGELSKELTSMDVWGDRIIWATMTLYPHPELSQKILDLFLELIENIKHVPGCLPSFVLQPLVPSVHSDGSQSPNGLSGNNKMLIVFNKNIWWSTQASDSYTPLMQQSSHELITKLTLFAKKLGILHKYIYPNYADASQDIFAGYGEENLSRLRKVQEAYDPEGTWRRLQSGGFKI</sequence>
<evidence type="ECO:0000256" key="4">
    <source>
        <dbReference type="ARBA" id="ARBA00023002"/>
    </source>
</evidence>
<keyword evidence="3" id="KW-0274">FAD</keyword>
<dbReference type="EMBL" id="PHWZ01000024">
    <property type="protein sequence ID" value="TEY83815.1"/>
    <property type="molecule type" value="Genomic_DNA"/>
</dbReference>
<evidence type="ECO:0000256" key="3">
    <source>
        <dbReference type="ARBA" id="ARBA00022827"/>
    </source>
</evidence>
<feature type="chain" id="PRO_5021242328" description="FAD-binding PCMH-type domain-containing protein" evidence="5">
    <location>
        <begin position="23"/>
        <end position="550"/>
    </location>
</feature>
<dbReference type="STRING" id="38488.A0A4Y8DGJ5"/>
<dbReference type="GO" id="GO:0016491">
    <property type="term" value="F:oxidoreductase activity"/>
    <property type="evidence" value="ECO:0007669"/>
    <property type="project" value="UniProtKB-KW"/>
</dbReference>
<evidence type="ECO:0000256" key="2">
    <source>
        <dbReference type="ARBA" id="ARBA00022630"/>
    </source>
</evidence>
<proteinExistence type="inferred from homology"/>
<protein>
    <recommendedName>
        <fullName evidence="6">FAD-binding PCMH-type domain-containing protein</fullName>
    </recommendedName>
</protein>
<gene>
    <name evidence="7" type="ORF">BOTCAL_0024g00240</name>
</gene>
<dbReference type="InterPro" id="IPR016166">
    <property type="entry name" value="FAD-bd_PCMH"/>
</dbReference>
<feature type="signal peptide" evidence="5">
    <location>
        <begin position="1"/>
        <end position="22"/>
    </location>
</feature>
<dbReference type="Gene3D" id="3.30.465.10">
    <property type="match status" value="1"/>
</dbReference>
<dbReference type="SUPFAM" id="SSF56176">
    <property type="entry name" value="FAD-binding/transporter-associated domain-like"/>
    <property type="match status" value="1"/>
</dbReference>
<dbReference type="InterPro" id="IPR016169">
    <property type="entry name" value="FAD-bd_PCMH_sub2"/>
</dbReference>
<keyword evidence="2" id="KW-0285">Flavoprotein</keyword>
<dbReference type="AlphaFoldDB" id="A0A4Y8DGJ5"/>
<dbReference type="PROSITE" id="PS51387">
    <property type="entry name" value="FAD_PCMH"/>
    <property type="match status" value="1"/>
</dbReference>
<comment type="similarity">
    <text evidence="1">Belongs to the oxygen-dependent FAD-linked oxidoreductase family.</text>
</comment>
<evidence type="ECO:0000256" key="5">
    <source>
        <dbReference type="SAM" id="SignalP"/>
    </source>
</evidence>
<evidence type="ECO:0000259" key="6">
    <source>
        <dbReference type="PROSITE" id="PS51387"/>
    </source>
</evidence>
<dbReference type="PANTHER" id="PTHR42973:SF13">
    <property type="entry name" value="FAD-BINDING PCMH-TYPE DOMAIN-CONTAINING PROTEIN"/>
    <property type="match status" value="1"/>
</dbReference>
<dbReference type="InterPro" id="IPR050416">
    <property type="entry name" value="FAD-linked_Oxidoreductase"/>
</dbReference>
<dbReference type="Proteomes" id="UP000297299">
    <property type="component" value="Unassembled WGS sequence"/>
</dbReference>
<dbReference type="OrthoDB" id="2151789at2759"/>
<evidence type="ECO:0000256" key="1">
    <source>
        <dbReference type="ARBA" id="ARBA00005466"/>
    </source>
</evidence>
<accession>A0A4Y8DGJ5</accession>
<feature type="domain" description="FAD-binding PCMH-type" evidence="6">
    <location>
        <begin position="77"/>
        <end position="248"/>
    </location>
</feature>
<keyword evidence="4" id="KW-0560">Oxidoreductase</keyword>
<keyword evidence="5" id="KW-0732">Signal</keyword>
<comment type="caution">
    <text evidence="7">The sequence shown here is derived from an EMBL/GenBank/DDBJ whole genome shotgun (WGS) entry which is preliminary data.</text>
</comment>
<organism evidence="7 8">
    <name type="scientific">Botryotinia calthae</name>
    <dbReference type="NCBI Taxonomy" id="38488"/>
    <lineage>
        <taxon>Eukaryota</taxon>
        <taxon>Fungi</taxon>
        <taxon>Dikarya</taxon>
        <taxon>Ascomycota</taxon>
        <taxon>Pezizomycotina</taxon>
        <taxon>Leotiomycetes</taxon>
        <taxon>Helotiales</taxon>
        <taxon>Sclerotiniaceae</taxon>
        <taxon>Botryotinia</taxon>
    </lineage>
</organism>
<reference evidence="7 8" key="1">
    <citation type="submission" date="2017-11" db="EMBL/GenBank/DDBJ databases">
        <title>Comparative genomics of Botrytis spp.</title>
        <authorList>
            <person name="Valero-Jimenez C.A."/>
            <person name="Tapia P."/>
            <person name="Veloso J."/>
            <person name="Silva-Moreno E."/>
            <person name="Staats M."/>
            <person name="Valdes J.H."/>
            <person name="Van Kan J.A.L."/>
        </authorList>
    </citation>
    <scope>NUCLEOTIDE SEQUENCE [LARGE SCALE GENOMIC DNA]</scope>
    <source>
        <strain evidence="7 8">MUCL2830</strain>
    </source>
</reference>
<name>A0A4Y8DGJ5_9HELO</name>
<dbReference type="InterPro" id="IPR036318">
    <property type="entry name" value="FAD-bd_PCMH-like_sf"/>
</dbReference>
<evidence type="ECO:0000313" key="7">
    <source>
        <dbReference type="EMBL" id="TEY83815.1"/>
    </source>
</evidence>
<dbReference type="GO" id="GO:0071949">
    <property type="term" value="F:FAD binding"/>
    <property type="evidence" value="ECO:0007669"/>
    <property type="project" value="InterPro"/>
</dbReference>